<dbReference type="AlphaFoldDB" id="A0A1S0Z505"/>
<gene>
    <name evidence="1" type="ORF">A7T00_33065</name>
</gene>
<reference evidence="1" key="1">
    <citation type="submission" date="2016-09" db="EMBL/GenBank/DDBJ databases">
        <title>Whole genome sequencing of Salmonella enterica.</title>
        <authorList>
            <person name="Bell R."/>
        </authorList>
    </citation>
    <scope>NUCLEOTIDE SEQUENCE [LARGE SCALE GENOMIC DNA]</scope>
    <source>
        <strain evidence="1">CFSAN044978</strain>
    </source>
</reference>
<dbReference type="EMBL" id="MLZC01000041">
    <property type="protein sequence ID" value="OHG56642.1"/>
    <property type="molecule type" value="Genomic_DNA"/>
</dbReference>
<accession>A0A1S0Z505</accession>
<evidence type="ECO:0000313" key="1">
    <source>
        <dbReference type="EMBL" id="OHG56642.1"/>
    </source>
</evidence>
<proteinExistence type="predicted"/>
<comment type="caution">
    <text evidence="1">The sequence shown here is derived from an EMBL/GenBank/DDBJ whole genome shotgun (WGS) entry which is preliminary data.</text>
</comment>
<evidence type="ECO:0008006" key="2">
    <source>
        <dbReference type="Google" id="ProtNLM"/>
    </source>
</evidence>
<dbReference type="RefSeq" id="WP_024153544.1">
    <property type="nucleotide sequence ID" value="NZ_QWDP01000025.1"/>
</dbReference>
<name>A0A1S0Z505_SALET</name>
<sequence length="97" mass="10005">MIEINVNELTKISGAGGGLGEALDGIGHVVEGATHVANAETGGDLGEGLGKRWGTAGAQDFCKNIATQSDTMSQSLYDDCMKNPVNFGYKDTGPWSG</sequence>
<organism evidence="1">
    <name type="scientific">Salmonella enterica subsp. enterica serovar Saintpaul</name>
    <dbReference type="NCBI Taxonomy" id="90105"/>
    <lineage>
        <taxon>Bacteria</taxon>
        <taxon>Pseudomonadati</taxon>
        <taxon>Pseudomonadota</taxon>
        <taxon>Gammaproteobacteria</taxon>
        <taxon>Enterobacterales</taxon>
        <taxon>Enterobacteriaceae</taxon>
        <taxon>Salmonella</taxon>
    </lineage>
</organism>
<protein>
    <recommendedName>
        <fullName evidence="2">Bacteriocin</fullName>
    </recommendedName>
</protein>